<dbReference type="EMBL" id="WIXP02000009">
    <property type="protein sequence ID" value="KAF6204837.1"/>
    <property type="molecule type" value="Genomic_DNA"/>
</dbReference>
<evidence type="ECO:0000313" key="5">
    <source>
        <dbReference type="EMBL" id="KAF6204837.1"/>
    </source>
</evidence>
<organism evidence="5 6">
    <name type="scientific">Apolygus lucorum</name>
    <name type="common">Small green plant bug</name>
    <name type="synonym">Lygocoris lucorum</name>
    <dbReference type="NCBI Taxonomy" id="248454"/>
    <lineage>
        <taxon>Eukaryota</taxon>
        <taxon>Metazoa</taxon>
        <taxon>Ecdysozoa</taxon>
        <taxon>Arthropoda</taxon>
        <taxon>Hexapoda</taxon>
        <taxon>Insecta</taxon>
        <taxon>Pterygota</taxon>
        <taxon>Neoptera</taxon>
        <taxon>Paraneoptera</taxon>
        <taxon>Hemiptera</taxon>
        <taxon>Heteroptera</taxon>
        <taxon>Panheteroptera</taxon>
        <taxon>Cimicomorpha</taxon>
        <taxon>Miridae</taxon>
        <taxon>Mirini</taxon>
        <taxon>Apolygus</taxon>
    </lineage>
</organism>
<protein>
    <recommendedName>
        <fullName evidence="7">HTH psq-type domain-containing protein</fullName>
    </recommendedName>
</protein>
<dbReference type="GO" id="GO:0005634">
    <property type="term" value="C:nucleus"/>
    <property type="evidence" value="ECO:0007669"/>
    <property type="project" value="UniProtKB-SubCell"/>
</dbReference>
<comment type="subcellular location">
    <subcellularLocation>
        <location evidence="1">Nucleus</location>
    </subcellularLocation>
</comment>
<evidence type="ECO:0008006" key="7">
    <source>
        <dbReference type="Google" id="ProtNLM"/>
    </source>
</evidence>
<dbReference type="PANTHER" id="PTHR46599">
    <property type="entry name" value="PIGGYBAC TRANSPOSABLE ELEMENT-DERIVED PROTEIN 4"/>
    <property type="match status" value="1"/>
</dbReference>
<evidence type="ECO:0000313" key="6">
    <source>
        <dbReference type="Proteomes" id="UP000466442"/>
    </source>
</evidence>
<feature type="domain" description="PiggyBac transposable element-derived protein" evidence="4">
    <location>
        <begin position="119"/>
        <end position="193"/>
    </location>
</feature>
<proteinExistence type="predicted"/>
<dbReference type="Pfam" id="PF13843">
    <property type="entry name" value="DDE_Tnp_1_7"/>
    <property type="match status" value="1"/>
</dbReference>
<reference evidence="5" key="1">
    <citation type="journal article" date="2021" name="Mol. Ecol. Resour.">
        <title>Apolygus lucorum genome provides insights into omnivorousness and mesophyll feeding.</title>
        <authorList>
            <person name="Liu Y."/>
            <person name="Liu H."/>
            <person name="Wang H."/>
            <person name="Huang T."/>
            <person name="Liu B."/>
            <person name="Yang B."/>
            <person name="Yin L."/>
            <person name="Li B."/>
            <person name="Zhang Y."/>
            <person name="Zhang S."/>
            <person name="Jiang F."/>
            <person name="Zhang X."/>
            <person name="Ren Y."/>
            <person name="Wang B."/>
            <person name="Wang S."/>
            <person name="Lu Y."/>
            <person name="Wu K."/>
            <person name="Fan W."/>
            <person name="Wang G."/>
        </authorList>
    </citation>
    <scope>NUCLEOTIDE SEQUENCE</scope>
    <source>
        <strain evidence="5">12Hb</strain>
    </source>
</reference>
<dbReference type="InterPro" id="IPR029526">
    <property type="entry name" value="PGBD"/>
</dbReference>
<dbReference type="GO" id="GO:0003677">
    <property type="term" value="F:DNA binding"/>
    <property type="evidence" value="ECO:0007669"/>
    <property type="project" value="InterPro"/>
</dbReference>
<evidence type="ECO:0000259" key="4">
    <source>
        <dbReference type="Pfam" id="PF13843"/>
    </source>
</evidence>
<dbReference type="InterPro" id="IPR009057">
    <property type="entry name" value="Homeodomain-like_sf"/>
</dbReference>
<dbReference type="Pfam" id="PF05225">
    <property type="entry name" value="HTH_psq"/>
    <property type="match status" value="1"/>
</dbReference>
<dbReference type="Proteomes" id="UP000466442">
    <property type="component" value="Linkage Group LG9"/>
</dbReference>
<sequence>MSRKRVFTEEELRAAIDSEEEISDYVPSDDSSDEDSLFASSSESDDDSDGHLGDVLHDVVSDATGDVGNDNADVVNNTGTVRDIVIWNTADDKFEPRLKPTQPRQPRVQLTIPADSDELTCFLAVFPPSLFMHIAHCTNKRLDILRQAKEKRHRESRKPKKPKNPPTVVETERNEIMLLVGCMLVMSYNKMPNKHARKLGSRMYRDYTDEKLEECLAAVRSKEMTQREAAAHYKIARSTIINKLGGGPKKEYDERATTSSPNLQPPSPFLDRALEVDDFVLVRFLAKKKYIFYVGKVIKRHSSDDYDVSFLRNKGDYFVFPQTDDI</sequence>
<dbReference type="OrthoDB" id="6720297at2759"/>
<dbReference type="InterPro" id="IPR007889">
    <property type="entry name" value="HTH_Psq"/>
</dbReference>
<evidence type="ECO:0000256" key="1">
    <source>
        <dbReference type="ARBA" id="ARBA00004123"/>
    </source>
</evidence>
<feature type="compositionally biased region" description="Basic residues" evidence="2">
    <location>
        <begin position="149"/>
        <end position="163"/>
    </location>
</feature>
<evidence type="ECO:0000259" key="3">
    <source>
        <dbReference type="Pfam" id="PF05225"/>
    </source>
</evidence>
<feature type="region of interest" description="Disordered" evidence="2">
    <location>
        <begin position="17"/>
        <end position="55"/>
    </location>
</feature>
<comment type="caution">
    <text evidence="5">The sequence shown here is derived from an EMBL/GenBank/DDBJ whole genome shotgun (WGS) entry which is preliminary data.</text>
</comment>
<feature type="region of interest" description="Disordered" evidence="2">
    <location>
        <begin position="149"/>
        <end position="169"/>
    </location>
</feature>
<dbReference type="SUPFAM" id="SSF46689">
    <property type="entry name" value="Homeodomain-like"/>
    <property type="match status" value="1"/>
</dbReference>
<dbReference type="PANTHER" id="PTHR46599:SF3">
    <property type="entry name" value="PIGGYBAC TRANSPOSABLE ELEMENT-DERIVED PROTEIN 4"/>
    <property type="match status" value="1"/>
</dbReference>
<evidence type="ECO:0000256" key="2">
    <source>
        <dbReference type="SAM" id="MobiDB-lite"/>
    </source>
</evidence>
<name>A0A8S9X778_APOLU</name>
<dbReference type="AlphaFoldDB" id="A0A8S9X778"/>
<feature type="domain" description="HTH psq-type" evidence="3">
    <location>
        <begin position="208"/>
        <end position="240"/>
    </location>
</feature>
<dbReference type="Gene3D" id="1.10.10.60">
    <property type="entry name" value="Homeodomain-like"/>
    <property type="match status" value="1"/>
</dbReference>
<gene>
    <name evidence="5" type="ORF">GE061_019000</name>
</gene>
<keyword evidence="6" id="KW-1185">Reference proteome</keyword>
<accession>A0A8S9X778</accession>